<keyword evidence="10" id="KW-0732">Signal</keyword>
<keyword evidence="6 10" id="KW-0256">Endoplasmic reticulum</keyword>
<dbReference type="GO" id="GO:0006506">
    <property type="term" value="P:GPI anchor biosynthetic process"/>
    <property type="evidence" value="ECO:0007669"/>
    <property type="project" value="UniProtKB-KW"/>
</dbReference>
<evidence type="ECO:0000256" key="8">
    <source>
        <dbReference type="ARBA" id="ARBA00023136"/>
    </source>
</evidence>
<evidence type="ECO:0000256" key="6">
    <source>
        <dbReference type="ARBA" id="ARBA00022824"/>
    </source>
</evidence>
<keyword evidence="7" id="KW-1133">Transmembrane helix</keyword>
<reference evidence="11" key="1">
    <citation type="submission" date="2023-08" db="EMBL/GenBank/DDBJ databases">
        <title>Pelteobagrus vachellii genome.</title>
        <authorList>
            <person name="Liu H."/>
        </authorList>
    </citation>
    <scope>NUCLEOTIDE SEQUENCE</scope>
    <source>
        <strain evidence="11">PRFRI_2022a</strain>
        <tissue evidence="11">Muscle</tissue>
    </source>
</reference>
<dbReference type="AlphaFoldDB" id="A0AA88TJG5"/>
<comment type="similarity">
    <text evidence="3 10">Belongs to the PIGX family.</text>
</comment>
<comment type="subcellular location">
    <subcellularLocation>
        <location evidence="1 10">Endoplasmic reticulum membrane</location>
        <topology evidence="1 10">Single-pass membrane protein</topology>
    </subcellularLocation>
</comment>
<dbReference type="InterPro" id="IPR013233">
    <property type="entry name" value="PIG-X/PBN1"/>
</dbReference>
<feature type="chain" id="PRO_5041518257" description="Phosphatidylinositol-glycan biosynthesis class X protein" evidence="10">
    <location>
        <begin position="19"/>
        <end position="250"/>
    </location>
</feature>
<dbReference type="InterPro" id="IPR040039">
    <property type="entry name" value="PIGX"/>
</dbReference>
<evidence type="ECO:0000256" key="3">
    <source>
        <dbReference type="ARBA" id="ARBA00010345"/>
    </source>
</evidence>
<evidence type="ECO:0000256" key="9">
    <source>
        <dbReference type="ARBA" id="ARBA00023180"/>
    </source>
</evidence>
<evidence type="ECO:0000256" key="7">
    <source>
        <dbReference type="ARBA" id="ARBA00022989"/>
    </source>
</evidence>
<evidence type="ECO:0000256" key="1">
    <source>
        <dbReference type="ARBA" id="ARBA00004389"/>
    </source>
</evidence>
<organism evidence="11 12">
    <name type="scientific">Tachysurus vachellii</name>
    <name type="common">Darkbarbel catfish</name>
    <name type="synonym">Pelteobagrus vachellii</name>
    <dbReference type="NCBI Taxonomy" id="175792"/>
    <lineage>
        <taxon>Eukaryota</taxon>
        <taxon>Metazoa</taxon>
        <taxon>Chordata</taxon>
        <taxon>Craniata</taxon>
        <taxon>Vertebrata</taxon>
        <taxon>Euteleostomi</taxon>
        <taxon>Actinopterygii</taxon>
        <taxon>Neopterygii</taxon>
        <taxon>Teleostei</taxon>
        <taxon>Ostariophysi</taxon>
        <taxon>Siluriformes</taxon>
        <taxon>Bagridae</taxon>
        <taxon>Tachysurus</taxon>
    </lineage>
</organism>
<evidence type="ECO:0000256" key="4">
    <source>
        <dbReference type="ARBA" id="ARBA00022502"/>
    </source>
</evidence>
<feature type="signal peptide" evidence="10">
    <location>
        <begin position="1"/>
        <end position="18"/>
    </location>
</feature>
<accession>A0AA88TJG5</accession>
<evidence type="ECO:0000313" key="12">
    <source>
        <dbReference type="Proteomes" id="UP001187315"/>
    </source>
</evidence>
<comment type="caution">
    <text evidence="11">The sequence shown here is derived from an EMBL/GenBank/DDBJ whole genome shotgun (WGS) entry which is preliminary data.</text>
</comment>
<comment type="pathway">
    <text evidence="2 10">Glycolipid biosynthesis; glycosylphosphatidylinositol-anchor biosynthesis.</text>
</comment>
<keyword evidence="12" id="KW-1185">Reference proteome</keyword>
<dbReference type="Proteomes" id="UP001187315">
    <property type="component" value="Unassembled WGS sequence"/>
</dbReference>
<protein>
    <recommendedName>
        <fullName evidence="10">Phosphatidylinositol-glycan biosynthesis class X protein</fullName>
    </recommendedName>
</protein>
<evidence type="ECO:0000256" key="2">
    <source>
        <dbReference type="ARBA" id="ARBA00004687"/>
    </source>
</evidence>
<evidence type="ECO:0000256" key="10">
    <source>
        <dbReference type="RuleBase" id="RU366056"/>
    </source>
</evidence>
<dbReference type="SMART" id="SM00780">
    <property type="entry name" value="PIG-X"/>
    <property type="match status" value="1"/>
</dbReference>
<sequence>MLLLNCVVVVLCFIFCRASQNDGVGCTFASSWLESVVLSMKLNKHGFHRDLVYEVRHEPTSHPVQALLLHKLPSGVYMDQYQLADLREEMGLQVLLNSALDLESPAHVSSSFSALVFLGPPEPLHAAVPVHGRYHKASSTGGWEQVIIKPPRLLLRLEHCDTLDHGLPHRVVDAPCTVQNQSFCSWLEIEGLKVPSVSLELPVGDSSLLIPKSAGSHFRGEKVKSCFRSGLLTSQVSWKFAEWSCTVLQF</sequence>
<dbReference type="EMBL" id="JAVHJS010000001">
    <property type="protein sequence ID" value="KAK2869256.1"/>
    <property type="molecule type" value="Genomic_DNA"/>
</dbReference>
<dbReference type="PANTHER" id="PTHR28650:SF1">
    <property type="entry name" value="PHOSPHATIDYLINOSITOL-GLYCAN BIOSYNTHESIS CLASS X PROTEIN"/>
    <property type="match status" value="1"/>
</dbReference>
<proteinExistence type="inferred from homology"/>
<keyword evidence="5" id="KW-0812">Transmembrane</keyword>
<comment type="function">
    <text evidence="10">Stabilizing subunit of the glycosylphosphatidylinositol-mannosyltransferase I complex which catalyzes the transfer of the first mannose, via an alpha-1,4 bond from a dolichol-phosphate-mannose (Dol-P-Man) to the glucosaminyl acyl phosphatidylinositol (GlcN-(acyl)PI) intermediate to generate alpha-D-Man-(1-&gt;4)-alpha-D-GlcN-(1-&gt;6)-(1-radyl,2-acyl-sn-glycero-3-phospho)-2-acyl-inositol and participates in the sixth step of the glycosylphosphatidylinositol-anchor biosynthesis. Probably acts by stabilizing the mannosyltransferase PIGM.</text>
</comment>
<dbReference type="Pfam" id="PF08320">
    <property type="entry name" value="PIG-X"/>
    <property type="match status" value="1"/>
</dbReference>
<gene>
    <name evidence="11" type="ORF">Q7C36_001127</name>
</gene>
<dbReference type="PANTHER" id="PTHR28650">
    <property type="entry name" value="PHOSPHATIDYLINOSITOL-GLYCAN BIOSYNTHESIS CLASS X PROTEIN"/>
    <property type="match status" value="1"/>
</dbReference>
<dbReference type="GO" id="GO:0005789">
    <property type="term" value="C:endoplasmic reticulum membrane"/>
    <property type="evidence" value="ECO:0007669"/>
    <property type="project" value="UniProtKB-SubCell"/>
</dbReference>
<keyword evidence="8" id="KW-0472">Membrane</keyword>
<evidence type="ECO:0000313" key="11">
    <source>
        <dbReference type="EMBL" id="KAK2869256.1"/>
    </source>
</evidence>
<keyword evidence="4 10" id="KW-0337">GPI-anchor biosynthesis</keyword>
<keyword evidence="9" id="KW-0325">Glycoprotein</keyword>
<evidence type="ECO:0000256" key="5">
    <source>
        <dbReference type="ARBA" id="ARBA00022692"/>
    </source>
</evidence>
<name>A0AA88TJG5_TACVA</name>